<dbReference type="GeneID" id="85412958"/>
<keyword evidence="2" id="KW-1185">Reference proteome</keyword>
<gene>
    <name evidence="1" type="ORF">CTAM01_12715</name>
</gene>
<dbReference type="RefSeq" id="XP_060376629.1">
    <property type="nucleotide sequence ID" value="XM_060528720.1"/>
</dbReference>
<organism evidence="1 2">
    <name type="scientific">Colletotrichum tamarilloi</name>
    <dbReference type="NCBI Taxonomy" id="1209934"/>
    <lineage>
        <taxon>Eukaryota</taxon>
        <taxon>Fungi</taxon>
        <taxon>Dikarya</taxon>
        <taxon>Ascomycota</taxon>
        <taxon>Pezizomycotina</taxon>
        <taxon>Sordariomycetes</taxon>
        <taxon>Hypocreomycetidae</taxon>
        <taxon>Glomerellales</taxon>
        <taxon>Glomerellaceae</taxon>
        <taxon>Colletotrichum</taxon>
        <taxon>Colletotrichum acutatum species complex</taxon>
    </lineage>
</organism>
<reference evidence="1 2" key="1">
    <citation type="submission" date="2016-10" db="EMBL/GenBank/DDBJ databases">
        <title>The genome sequence of Colletotrichum fioriniae PJ7.</title>
        <authorList>
            <person name="Baroncelli R."/>
        </authorList>
    </citation>
    <scope>NUCLEOTIDE SEQUENCE [LARGE SCALE GENOMIC DNA]</scope>
    <source>
        <strain evidence="1 2">Tom-12</strain>
    </source>
</reference>
<name>A0ABQ9QU58_9PEZI</name>
<evidence type="ECO:0000313" key="1">
    <source>
        <dbReference type="EMBL" id="KAK1485089.1"/>
    </source>
</evidence>
<comment type="caution">
    <text evidence="1">The sequence shown here is derived from an EMBL/GenBank/DDBJ whole genome shotgun (WGS) entry which is preliminary data.</text>
</comment>
<sequence length="97" mass="10856">MQQDLYRDLLAQTGIEAAQLSYVDIGPHCQSSWRHGRLCSFRLAPIHHFGIYVAEKSDVFRAARVDDGRKIMINNSDIAGGNLSLLLETGSNLQQQQ</sequence>
<dbReference type="Proteomes" id="UP001227543">
    <property type="component" value="Unassembled WGS sequence"/>
</dbReference>
<protein>
    <submittedName>
        <fullName evidence="1">Uncharacterized protein</fullName>
    </submittedName>
</protein>
<dbReference type="EMBL" id="MLFU01000081">
    <property type="protein sequence ID" value="KAK1485089.1"/>
    <property type="molecule type" value="Genomic_DNA"/>
</dbReference>
<proteinExistence type="predicted"/>
<evidence type="ECO:0000313" key="2">
    <source>
        <dbReference type="Proteomes" id="UP001227543"/>
    </source>
</evidence>
<accession>A0ABQ9QU58</accession>